<dbReference type="GO" id="GO:0015074">
    <property type="term" value="P:DNA integration"/>
    <property type="evidence" value="ECO:0007669"/>
    <property type="project" value="InterPro"/>
</dbReference>
<accession>G7TCY3</accession>
<dbReference type="eggNOG" id="COG2801">
    <property type="taxonomic scope" value="Bacteria"/>
</dbReference>
<dbReference type="Pfam" id="PF13683">
    <property type="entry name" value="rve_3"/>
    <property type="match status" value="1"/>
</dbReference>
<proteinExistence type="predicted"/>
<evidence type="ECO:0000313" key="2">
    <source>
        <dbReference type="EMBL" id="AEQ97500.1"/>
    </source>
</evidence>
<sequence>MSSRCFSTLLHARTEIERWCREYNEHRPKKAIGAMTPATYAKQLANSDIINPGL</sequence>
<dbReference type="PANTHER" id="PTHR47515">
    <property type="entry name" value="LOW CALCIUM RESPONSE LOCUS PROTEIN T"/>
    <property type="match status" value="1"/>
</dbReference>
<reference evidence="2 3" key="1">
    <citation type="journal article" date="2011" name="J. Bacteriol.">
        <title>Two new complete genome sequences offer insight into host and tissue specificity of plant pathogenic Xanthomonas spp.</title>
        <authorList>
            <person name="Bogdanove A.J."/>
            <person name="Koebnik R."/>
            <person name="Lu H."/>
            <person name="Furutani A."/>
            <person name="Angiuoli S.V."/>
            <person name="Patil P.B."/>
            <person name="Van Sluys M.A."/>
            <person name="Ryan R.P."/>
            <person name="Meyer D.F."/>
            <person name="Han S.W."/>
            <person name="Aparna G."/>
            <person name="Rajaram M."/>
            <person name="Delcher A.L."/>
            <person name="Phillippy A.M."/>
            <person name="Puiu D."/>
            <person name="Schatz M.C."/>
            <person name="Shumway M."/>
            <person name="Sommer D.D."/>
            <person name="Trapnell C."/>
            <person name="Benahmed F."/>
            <person name="Dimitrov G."/>
            <person name="Madupu R."/>
            <person name="Radune D."/>
            <person name="Sullivan S."/>
            <person name="Jha G."/>
            <person name="Ishihara H."/>
            <person name="Lee S.W."/>
            <person name="Pandey A."/>
            <person name="Sharma V."/>
            <person name="Sriariyanun M."/>
            <person name="Szurek B."/>
            <person name="Vera-Cruz C.M."/>
            <person name="Dorman K.S."/>
            <person name="Ronald P.C."/>
            <person name="Verdier V."/>
            <person name="Dow J.M."/>
            <person name="Sonti R.V."/>
            <person name="Tsuge S."/>
            <person name="Brendel V.P."/>
            <person name="Rabinowicz P.D."/>
            <person name="Leach J.E."/>
            <person name="White F.F."/>
            <person name="Salzberg S.L."/>
        </authorList>
    </citation>
    <scope>NUCLEOTIDE SEQUENCE [LARGE SCALE GENOMIC DNA]</scope>
    <source>
        <strain evidence="2 3">BLS256</strain>
    </source>
</reference>
<dbReference type="AlphaFoldDB" id="G7TCY3"/>
<evidence type="ECO:0000259" key="1">
    <source>
        <dbReference type="Pfam" id="PF13683"/>
    </source>
</evidence>
<protein>
    <submittedName>
        <fullName evidence="2">Transposase</fullName>
    </submittedName>
</protein>
<organism evidence="2 3">
    <name type="scientific">Xanthomonas oryzae pv. oryzicola (strain BLS256)</name>
    <dbReference type="NCBI Taxonomy" id="383407"/>
    <lineage>
        <taxon>Bacteria</taxon>
        <taxon>Pseudomonadati</taxon>
        <taxon>Pseudomonadota</taxon>
        <taxon>Gammaproteobacteria</taxon>
        <taxon>Lysobacterales</taxon>
        <taxon>Lysobacteraceae</taxon>
        <taxon>Xanthomonas</taxon>
    </lineage>
</organism>
<gene>
    <name evidence="2" type="ORF">XOC_3406</name>
</gene>
<dbReference type="EMBL" id="CP003057">
    <property type="protein sequence ID" value="AEQ97500.1"/>
    <property type="molecule type" value="Genomic_DNA"/>
</dbReference>
<dbReference type="InterPro" id="IPR001584">
    <property type="entry name" value="Integrase_cat-core"/>
</dbReference>
<evidence type="ECO:0000313" key="3">
    <source>
        <dbReference type="Proteomes" id="UP000008851"/>
    </source>
</evidence>
<name>G7TCY3_XANOB</name>
<dbReference type="PANTHER" id="PTHR47515:SF1">
    <property type="entry name" value="BLR2054 PROTEIN"/>
    <property type="match status" value="1"/>
</dbReference>
<dbReference type="HOGENOM" id="CLU_200626_0_0_6"/>
<dbReference type="KEGG" id="xor:XOC_3406"/>
<dbReference type="Proteomes" id="UP000008851">
    <property type="component" value="Chromosome"/>
</dbReference>
<feature type="domain" description="Integrase catalytic" evidence="1">
    <location>
        <begin position="4"/>
        <end position="37"/>
    </location>
</feature>